<dbReference type="EMBL" id="CP000431">
    <property type="protein sequence ID" value="ABG94628.1"/>
    <property type="molecule type" value="Genomic_DNA"/>
</dbReference>
<evidence type="ECO:0000313" key="2">
    <source>
        <dbReference type="EMBL" id="ABG94628.1"/>
    </source>
</evidence>
<dbReference type="OrthoDB" id="3579011at2"/>
<reference evidence="3" key="1">
    <citation type="journal article" date="2006" name="Proc. Natl. Acad. Sci. U.S.A.">
        <title>The complete genome of Rhodococcus sp. RHA1 provides insights into a catabolic powerhouse.</title>
        <authorList>
            <person name="McLeod M.P."/>
            <person name="Warren R.L."/>
            <person name="Hsiao W.W.L."/>
            <person name="Araki N."/>
            <person name="Myhre M."/>
            <person name="Fernandes C."/>
            <person name="Miyazawa D."/>
            <person name="Wong W."/>
            <person name="Lillquist A.L."/>
            <person name="Wang D."/>
            <person name="Dosanjh M."/>
            <person name="Hara H."/>
            <person name="Petrescu A."/>
            <person name="Morin R.D."/>
            <person name="Yang G."/>
            <person name="Stott J.M."/>
            <person name="Schein J.E."/>
            <person name="Shin H."/>
            <person name="Smailus D."/>
            <person name="Siddiqui A.S."/>
            <person name="Marra M.A."/>
            <person name="Jones S.J.M."/>
            <person name="Holt R."/>
            <person name="Brinkman F.S.L."/>
            <person name="Miyauchi K."/>
            <person name="Fukuda M."/>
            <person name="Davies J.E."/>
            <person name="Mohn W.W."/>
            <person name="Eltis L.D."/>
        </authorList>
    </citation>
    <scope>NUCLEOTIDE SEQUENCE [LARGE SCALE GENOMIC DNA]</scope>
    <source>
        <strain evidence="3">RHA1</strain>
    </source>
</reference>
<organism evidence="2 3">
    <name type="scientific">Rhodococcus jostii (strain RHA1)</name>
    <dbReference type="NCBI Taxonomy" id="101510"/>
    <lineage>
        <taxon>Bacteria</taxon>
        <taxon>Bacillati</taxon>
        <taxon>Actinomycetota</taxon>
        <taxon>Actinomycetes</taxon>
        <taxon>Mycobacteriales</taxon>
        <taxon>Nocardiaceae</taxon>
        <taxon>Rhodococcus</taxon>
    </lineage>
</organism>
<dbReference type="HOGENOM" id="CLU_114507_0_0_11"/>
<dbReference type="RefSeq" id="WP_011595517.1">
    <property type="nucleotide sequence ID" value="NC_008268.1"/>
</dbReference>
<name>Q0SCV8_RHOJR</name>
<dbReference type="eggNOG" id="ENOG5030T00">
    <property type="taxonomic scope" value="Bacteria"/>
</dbReference>
<protein>
    <recommendedName>
        <fullName evidence="1">Dimethylamine monooxygenase subunit DmmA-like C-terminal domain-containing protein</fullName>
    </recommendedName>
</protein>
<gene>
    <name evidence="2" type="ordered locus">RHA1_ro02823</name>
</gene>
<accession>Q0SCV8</accession>
<dbReference type="NCBIfam" id="NF041259">
    <property type="entry name" value="mono_DmmA_fam"/>
    <property type="match status" value="1"/>
</dbReference>
<dbReference type="InterPro" id="IPR048037">
    <property type="entry name" value="DmmA-like_C"/>
</dbReference>
<sequence>MAVSMRSTSVPRWRSDYSAVDDLAAGALVTRYVLVAERSVSAQVLRALSERVAPVPTRTVIVDDAAGSGFGGLGELLSEARIGWRFVVAGPEHMVGAVRSRLISAGALPAEIAAMPHPDAPVRDVFCAHCHTTSSSVPVAIGGRAPCGGCSAELTVYYHYSRRHSAYLGYRADSEELP</sequence>
<evidence type="ECO:0000313" key="3">
    <source>
        <dbReference type="Proteomes" id="UP000008710"/>
    </source>
</evidence>
<proteinExistence type="predicted"/>
<dbReference type="AlphaFoldDB" id="Q0SCV8"/>
<dbReference type="Pfam" id="PF22289">
    <property type="entry name" value="DmmA-like_C"/>
    <property type="match status" value="1"/>
</dbReference>
<dbReference type="Proteomes" id="UP000008710">
    <property type="component" value="Chromosome"/>
</dbReference>
<dbReference type="KEGG" id="rha:RHA1_ro02823"/>
<dbReference type="PATRIC" id="fig|101510.16.peg.2855"/>
<feature type="domain" description="Dimethylamine monooxygenase subunit DmmA-like C-terminal" evidence="1">
    <location>
        <begin position="125"/>
        <end position="169"/>
    </location>
</feature>
<evidence type="ECO:0000259" key="1">
    <source>
        <dbReference type="Pfam" id="PF22289"/>
    </source>
</evidence>